<dbReference type="InterPro" id="IPR010994">
    <property type="entry name" value="RuvA_2-like"/>
</dbReference>
<dbReference type="PANTHER" id="PTHR30471">
    <property type="entry name" value="DNA REPAIR PROTEIN RADC"/>
    <property type="match status" value="1"/>
</dbReference>
<sequence length="136" mass="13702">MTRHTSIADLPAAARPRERLQRLGPGRLRDSELLALVIGSGNRTTSSLELARLILKRLGGPCGVRAAAPERLQDIPGVGAALAARITAAMELAGRGAGGPEGRSDAAGTPEPDAIAAGARPSRPGCADAAAGRGPD</sequence>
<evidence type="ECO:0000256" key="1">
    <source>
        <dbReference type="SAM" id="MobiDB-lite"/>
    </source>
</evidence>
<dbReference type="Gene3D" id="1.10.150.20">
    <property type="entry name" value="5' to 3' exonuclease, C-terminal subdomain"/>
    <property type="match status" value="1"/>
</dbReference>
<gene>
    <name evidence="3" type="ORF">LVY72_16875</name>
</gene>
<dbReference type="Pfam" id="PF20582">
    <property type="entry name" value="UPF0758_N"/>
    <property type="match status" value="1"/>
</dbReference>
<dbReference type="EMBL" id="JAKLTQ010000014">
    <property type="protein sequence ID" value="MCG2623573.1"/>
    <property type="molecule type" value="Genomic_DNA"/>
</dbReference>
<dbReference type="InterPro" id="IPR001405">
    <property type="entry name" value="UPF0758"/>
</dbReference>
<reference evidence="3" key="1">
    <citation type="submission" date="2022-01" db="EMBL/GenBank/DDBJ databases">
        <authorList>
            <person name="Jo J.-H."/>
            <person name="Im W.-T."/>
        </authorList>
    </citation>
    <scope>NUCLEOTIDE SEQUENCE</scope>
    <source>
        <strain evidence="3">I2-34</strain>
    </source>
</reference>
<protein>
    <recommendedName>
        <fullName evidence="2">UPF0758 domain-containing protein</fullName>
    </recommendedName>
</protein>
<dbReference type="InterPro" id="IPR046778">
    <property type="entry name" value="UPF0758_N"/>
</dbReference>
<dbReference type="RefSeq" id="WP_237822974.1">
    <property type="nucleotide sequence ID" value="NZ_JAKLTQ010000014.1"/>
</dbReference>
<proteinExistence type="predicted"/>
<accession>A0ABS9LA58</accession>
<evidence type="ECO:0000313" key="4">
    <source>
        <dbReference type="Proteomes" id="UP001165368"/>
    </source>
</evidence>
<dbReference type="Proteomes" id="UP001165368">
    <property type="component" value="Unassembled WGS sequence"/>
</dbReference>
<organism evidence="3 4">
    <name type="scientific">Arthrobacter hankyongi</name>
    <dbReference type="NCBI Taxonomy" id="2904801"/>
    <lineage>
        <taxon>Bacteria</taxon>
        <taxon>Bacillati</taxon>
        <taxon>Actinomycetota</taxon>
        <taxon>Actinomycetes</taxon>
        <taxon>Micrococcales</taxon>
        <taxon>Micrococcaceae</taxon>
        <taxon>Arthrobacter</taxon>
    </lineage>
</organism>
<name>A0ABS9LA58_9MICC</name>
<feature type="region of interest" description="Disordered" evidence="1">
    <location>
        <begin position="94"/>
        <end position="136"/>
    </location>
</feature>
<keyword evidence="4" id="KW-1185">Reference proteome</keyword>
<feature type="domain" description="UPF0758" evidence="2">
    <location>
        <begin position="7"/>
        <end position="83"/>
    </location>
</feature>
<dbReference type="PANTHER" id="PTHR30471:SF3">
    <property type="entry name" value="UPF0758 PROTEIN YEES-RELATED"/>
    <property type="match status" value="1"/>
</dbReference>
<comment type="caution">
    <text evidence="3">The sequence shown here is derived from an EMBL/GenBank/DDBJ whole genome shotgun (WGS) entry which is preliminary data.</text>
</comment>
<dbReference type="SUPFAM" id="SSF47781">
    <property type="entry name" value="RuvA domain 2-like"/>
    <property type="match status" value="1"/>
</dbReference>
<evidence type="ECO:0000259" key="2">
    <source>
        <dbReference type="Pfam" id="PF20582"/>
    </source>
</evidence>
<evidence type="ECO:0000313" key="3">
    <source>
        <dbReference type="EMBL" id="MCG2623573.1"/>
    </source>
</evidence>